<name>A0A8S3ZXV7_9EUPU</name>
<dbReference type="SUPFAM" id="SSF53098">
    <property type="entry name" value="Ribonuclease H-like"/>
    <property type="match status" value="1"/>
</dbReference>
<dbReference type="AlphaFoldDB" id="A0A8S3ZXV7"/>
<dbReference type="InterPro" id="IPR036397">
    <property type="entry name" value="RNaseH_sf"/>
</dbReference>
<sequence>GTVRQLRRMLKYYYSHQRISLYHLMLSSNERMQFDFLVVIDFEATCAQYNDDFVQEIIEFPAVLVDIRYQVV</sequence>
<protein>
    <submittedName>
        <fullName evidence="1">Uncharacterized protein</fullName>
    </submittedName>
</protein>
<evidence type="ECO:0000313" key="1">
    <source>
        <dbReference type="EMBL" id="CAG5132860.1"/>
    </source>
</evidence>
<comment type="caution">
    <text evidence="1">The sequence shown here is derived from an EMBL/GenBank/DDBJ whole genome shotgun (WGS) entry which is preliminary data.</text>
</comment>
<gene>
    <name evidence="1" type="ORF">CUNI_LOCUS18418</name>
</gene>
<dbReference type="PANTHER" id="PTHR23044">
    <property type="entry name" value="3'-5' EXONUCLEASE ERI1-RELATED"/>
    <property type="match status" value="1"/>
</dbReference>
<dbReference type="OrthoDB" id="5775694at2759"/>
<dbReference type="PANTHER" id="PTHR23044:SF61">
    <property type="entry name" value="3'-5' EXORIBONUCLEASE 1-RELATED"/>
    <property type="match status" value="1"/>
</dbReference>
<dbReference type="EMBL" id="CAJHNH020005702">
    <property type="protein sequence ID" value="CAG5132860.1"/>
    <property type="molecule type" value="Genomic_DNA"/>
</dbReference>
<feature type="non-terminal residue" evidence="1">
    <location>
        <position position="1"/>
    </location>
</feature>
<evidence type="ECO:0000313" key="2">
    <source>
        <dbReference type="Proteomes" id="UP000678393"/>
    </source>
</evidence>
<proteinExistence type="predicted"/>
<feature type="non-terminal residue" evidence="1">
    <location>
        <position position="72"/>
    </location>
</feature>
<organism evidence="1 2">
    <name type="scientific">Candidula unifasciata</name>
    <dbReference type="NCBI Taxonomy" id="100452"/>
    <lineage>
        <taxon>Eukaryota</taxon>
        <taxon>Metazoa</taxon>
        <taxon>Spiralia</taxon>
        <taxon>Lophotrochozoa</taxon>
        <taxon>Mollusca</taxon>
        <taxon>Gastropoda</taxon>
        <taxon>Heterobranchia</taxon>
        <taxon>Euthyneura</taxon>
        <taxon>Panpulmonata</taxon>
        <taxon>Eupulmonata</taxon>
        <taxon>Stylommatophora</taxon>
        <taxon>Helicina</taxon>
        <taxon>Helicoidea</taxon>
        <taxon>Geomitridae</taxon>
        <taxon>Candidula</taxon>
    </lineage>
</organism>
<dbReference type="InterPro" id="IPR012337">
    <property type="entry name" value="RNaseH-like_sf"/>
</dbReference>
<dbReference type="Gene3D" id="3.30.420.10">
    <property type="entry name" value="Ribonuclease H-like superfamily/Ribonuclease H"/>
    <property type="match status" value="1"/>
</dbReference>
<reference evidence="1" key="1">
    <citation type="submission" date="2021-04" db="EMBL/GenBank/DDBJ databases">
        <authorList>
            <consortium name="Molecular Ecology Group"/>
        </authorList>
    </citation>
    <scope>NUCLEOTIDE SEQUENCE</scope>
</reference>
<dbReference type="GO" id="GO:0003676">
    <property type="term" value="F:nucleic acid binding"/>
    <property type="evidence" value="ECO:0007669"/>
    <property type="project" value="InterPro"/>
</dbReference>
<dbReference type="InterPro" id="IPR051274">
    <property type="entry name" value="3-5_Exoribonuclease"/>
</dbReference>
<keyword evidence="2" id="KW-1185">Reference proteome</keyword>
<dbReference type="GO" id="GO:0005737">
    <property type="term" value="C:cytoplasm"/>
    <property type="evidence" value="ECO:0007669"/>
    <property type="project" value="TreeGrafter"/>
</dbReference>
<dbReference type="Proteomes" id="UP000678393">
    <property type="component" value="Unassembled WGS sequence"/>
</dbReference>
<accession>A0A8S3ZXV7</accession>